<keyword evidence="1" id="KW-0732">Signal</keyword>
<dbReference type="SMART" id="SM00912">
    <property type="entry name" value="Haemagg_act"/>
    <property type="match status" value="1"/>
</dbReference>
<name>A0A3N4VUB8_9PAST</name>
<evidence type="ECO:0000313" key="3">
    <source>
        <dbReference type="EMBL" id="RPE83579.1"/>
    </source>
</evidence>
<dbReference type="EMBL" id="RKQP01000003">
    <property type="protein sequence ID" value="RPE83579.1"/>
    <property type="molecule type" value="Genomic_DNA"/>
</dbReference>
<proteinExistence type="predicted"/>
<feature type="domain" description="Filamentous haemagglutinin FhaB/tRNA nuclease CdiA-like TPS" evidence="2">
    <location>
        <begin position="44"/>
        <end position="165"/>
    </location>
</feature>
<dbReference type="PROSITE" id="PS51257">
    <property type="entry name" value="PROKAR_LIPOPROTEIN"/>
    <property type="match status" value="1"/>
</dbReference>
<reference evidence="3 4" key="1">
    <citation type="submission" date="2018-11" db="EMBL/GenBank/DDBJ databases">
        <title>Genomic Encyclopedia of Type Strains, Phase IV (KMG-IV): sequencing the most valuable type-strain genomes for metagenomic binning, comparative biology and taxonomic classification.</title>
        <authorList>
            <person name="Goeker M."/>
        </authorList>
    </citation>
    <scope>NUCLEOTIDE SEQUENCE [LARGE SCALE GENOMIC DNA]</scope>
    <source>
        <strain evidence="3 4">DSM 27238</strain>
    </source>
</reference>
<organism evidence="3 4">
    <name type="scientific">Vespertiliibacter pulmonis</name>
    <dbReference type="NCBI Taxonomy" id="1443036"/>
    <lineage>
        <taxon>Bacteria</taxon>
        <taxon>Pseudomonadati</taxon>
        <taxon>Pseudomonadota</taxon>
        <taxon>Gammaproteobacteria</taxon>
        <taxon>Pasteurellales</taxon>
        <taxon>Pasteurellaceae</taxon>
        <taxon>Vespertiliibacter</taxon>
    </lineage>
</organism>
<dbReference type="InterPro" id="IPR011050">
    <property type="entry name" value="Pectin_lyase_fold/virulence"/>
</dbReference>
<dbReference type="Pfam" id="PF05860">
    <property type="entry name" value="TPS"/>
    <property type="match status" value="1"/>
</dbReference>
<keyword evidence="4" id="KW-1185">Reference proteome</keyword>
<protein>
    <submittedName>
        <fullName evidence="3">S-PFT family hemolysin</fullName>
    </submittedName>
</protein>
<feature type="chain" id="PRO_5018028756" evidence="1">
    <location>
        <begin position="31"/>
        <end position="1434"/>
    </location>
</feature>
<gene>
    <name evidence="3" type="ORF">EDC46_1274</name>
</gene>
<dbReference type="GO" id="GO:0003824">
    <property type="term" value="F:catalytic activity"/>
    <property type="evidence" value="ECO:0007669"/>
    <property type="project" value="UniProtKB-ARBA"/>
</dbReference>
<dbReference type="OrthoDB" id="2664633at2"/>
<dbReference type="Proteomes" id="UP000281691">
    <property type="component" value="Unassembled WGS sequence"/>
</dbReference>
<evidence type="ECO:0000313" key="4">
    <source>
        <dbReference type="Proteomes" id="UP000281691"/>
    </source>
</evidence>
<dbReference type="InterPro" id="IPR008638">
    <property type="entry name" value="FhaB/CdiA-like_TPS"/>
</dbReference>
<evidence type="ECO:0000259" key="2">
    <source>
        <dbReference type="SMART" id="SM00912"/>
    </source>
</evidence>
<dbReference type="RefSeq" id="WP_124211429.1">
    <property type="nucleotide sequence ID" value="NZ_CP016615.1"/>
</dbReference>
<evidence type="ECO:0000256" key="1">
    <source>
        <dbReference type="SAM" id="SignalP"/>
    </source>
</evidence>
<feature type="signal peptide" evidence="1">
    <location>
        <begin position="1"/>
        <end position="30"/>
    </location>
</feature>
<sequence length="1434" mass="152634">MTTKFTLSTSGKIAAALALFYGCTIPSAFADIQSADSHTQIQRIAGVEVINIAKPSESGLSHNKYNKYNVDTKGAVLNNALVDGKSVLAGKLNKNSQLENKAATVILNEVVKRRSRSTLAGKQEIFGQQADYVLANPNGISCDGCGFINTPRASLVVGKPIVTEGKLTGYQVSGDKQLSTSGKITQSESEQLDFIAPTINISGDLSGGKINVVMGNNTIHRDSQGVLTVQKSGQSILDGKIAGSIQAGRIRIHSTDDFATLHMQGATLASKDMVISAGNAKVDGTITEQYNRRDDVWFDNKTGAKVVASRTTNNGTYKKSKIQSDKLTFQVKNKLTLTGADIDAKVGELAAGEIKFGTQRTEDYLRIGKDQTKGQWLRHEVDDDKQQTIHRTTLNVDNLRLIANEGKISGDAVKINTASGLIYGKNGIDLKGISQTRVSNSIADFKLETARLKTGHSYQNAETSELIQSELNIKDKLILAGQGDITLAAVKGNIDGKLLIKNTGKTTFTTQAVQNTYKLDDQQKFWGGIAGSKTLGKGRTENVQYGSDFTIKGFTYIDSQGAQIKGSRLLASEGYINANKHNIDIDSAMNQLTEHSNQRTGTIFDITKERKNSFSHISTSQGSEIKSKTNLALISEKDLNVIGSQISALGVLSLGIKGDTNLSAAENYIHKTEHQSGFNLSAKVEKPTITLDEKPIIDGVVNGIKDQNLTADSATNLLKNNLKFNVEGSATLGIYDKKQESHATTHTSTTIEGKSVEIATDNLNVTGSNVNATDGDLTIKANNVNTEAALDHLTKNEKEATAGITGKVQLTENSLTGSVNVGIQHKNQQTDTQTAQSSTLKAKNNLNIHANTITHKGSQLIAGNNVNENAENIDHTTAQNSTHTKTQSIDTGATLKVSVDKEKMLSGSTEISAEGNKQTSQTVNHQTTTIQAGNDIAVKGKNLNDNATQYQAGNNINATSQNHNANAVYDQKNNQSTSAGAHVGVDVSTKDMQTFDVKANIGGKYQQDKSSSSTAQKANFNAGNNIAIDTQKFNSQADLQAGGNVDVNATEEANFNQATNNKTHSGGGFKANVGAGALVVPQANAAIPSLDFDVSANGNSGQSENAVTSTIKGKNIAITSEGTTTLQGTNIHAEQNANIAGNKVNIEAGHSSVKEANGNVSAGVGIGSELSSLKLNLGVQAEHENSNSHTTSNVIAQNLSITSKQGTKLQGTNVESTNLNLDTGKGNLDLTATNDHTSKTNVGINLSLSGKIDDKQWKPNSGSAGLNVNVIRNETHTGTSINSQNTHLNVGNDTNVVGSQLTSESTSGTVYGNVNLQTLSNKISETNVSLSANGSGKFAPYQKDKWQESAKKDWDNGTIAGVKAGIKAKVHVNKQATNQKAEFIHKTRQPTIKGSVKNLRVPSEHSRQIAFSTNSNTRLKEMMNKAINAHQTRK</sequence>
<dbReference type="InterPro" id="IPR012334">
    <property type="entry name" value="Pectin_lyas_fold"/>
</dbReference>
<dbReference type="Pfam" id="PF13332">
    <property type="entry name" value="Fil_haemagg_2"/>
    <property type="match status" value="3"/>
</dbReference>
<dbReference type="Gene3D" id="2.160.20.10">
    <property type="entry name" value="Single-stranded right-handed beta-helix, Pectin lyase-like"/>
    <property type="match status" value="1"/>
</dbReference>
<comment type="caution">
    <text evidence="3">The sequence shown here is derived from an EMBL/GenBank/DDBJ whole genome shotgun (WGS) entry which is preliminary data.</text>
</comment>
<dbReference type="SUPFAM" id="SSF51126">
    <property type="entry name" value="Pectin lyase-like"/>
    <property type="match status" value="1"/>
</dbReference>
<dbReference type="InterPro" id="IPR025157">
    <property type="entry name" value="Hemagglutinin_rpt"/>
</dbReference>
<accession>A0A3N4VUB8</accession>